<protein>
    <recommendedName>
        <fullName evidence="4">NF-kappa-B essential modulator NEMO CC2-LZ domain-containing protein</fullName>
    </recommendedName>
</protein>
<dbReference type="InterPro" id="IPR051301">
    <property type="entry name" value="Optineurin/NFkB_EssMod"/>
</dbReference>
<dbReference type="GO" id="GO:0043122">
    <property type="term" value="P:regulation of canonical NF-kappaB signal transduction"/>
    <property type="evidence" value="ECO:0007669"/>
    <property type="project" value="TreeGrafter"/>
</dbReference>
<dbReference type="PANTHER" id="PTHR31553:SF1">
    <property type="entry name" value="NF-KAPPA-B ESSENTIAL MODULATOR"/>
    <property type="match status" value="1"/>
</dbReference>
<evidence type="ECO:0000313" key="3">
    <source>
        <dbReference type="Proteomes" id="UP001162162"/>
    </source>
</evidence>
<organism evidence="2 3">
    <name type="scientific">Aromia moschata</name>
    <dbReference type="NCBI Taxonomy" id="1265417"/>
    <lineage>
        <taxon>Eukaryota</taxon>
        <taxon>Metazoa</taxon>
        <taxon>Ecdysozoa</taxon>
        <taxon>Arthropoda</taxon>
        <taxon>Hexapoda</taxon>
        <taxon>Insecta</taxon>
        <taxon>Pterygota</taxon>
        <taxon>Neoptera</taxon>
        <taxon>Endopterygota</taxon>
        <taxon>Coleoptera</taxon>
        <taxon>Polyphaga</taxon>
        <taxon>Cucujiformia</taxon>
        <taxon>Chrysomeloidea</taxon>
        <taxon>Cerambycidae</taxon>
        <taxon>Cerambycinae</taxon>
        <taxon>Callichromatini</taxon>
        <taxon>Aromia</taxon>
    </lineage>
</organism>
<dbReference type="GO" id="GO:0005634">
    <property type="term" value="C:nucleus"/>
    <property type="evidence" value="ECO:0007669"/>
    <property type="project" value="TreeGrafter"/>
</dbReference>
<keyword evidence="3" id="KW-1185">Reference proteome</keyword>
<accession>A0AAV8YEP8</accession>
<keyword evidence="1" id="KW-0175">Coiled coil</keyword>
<comment type="caution">
    <text evidence="2">The sequence shown here is derived from an EMBL/GenBank/DDBJ whole genome shotgun (WGS) entry which is preliminary data.</text>
</comment>
<reference evidence="2" key="1">
    <citation type="journal article" date="2023" name="Insect Mol. Biol.">
        <title>Genome sequencing provides insights into the evolution of gene families encoding plant cell wall-degrading enzymes in longhorned beetles.</title>
        <authorList>
            <person name="Shin N.R."/>
            <person name="Okamura Y."/>
            <person name="Kirsch R."/>
            <person name="Pauchet Y."/>
        </authorList>
    </citation>
    <scope>NUCLEOTIDE SEQUENCE</scope>
    <source>
        <strain evidence="2">AMC_N1</strain>
    </source>
</reference>
<proteinExistence type="predicted"/>
<evidence type="ECO:0000256" key="1">
    <source>
        <dbReference type="SAM" id="Coils"/>
    </source>
</evidence>
<dbReference type="EMBL" id="JAPWTK010000121">
    <property type="protein sequence ID" value="KAJ8949246.1"/>
    <property type="molecule type" value="Genomic_DNA"/>
</dbReference>
<gene>
    <name evidence="2" type="ORF">NQ318_022759</name>
</gene>
<evidence type="ECO:0000313" key="2">
    <source>
        <dbReference type="EMBL" id="KAJ8949246.1"/>
    </source>
</evidence>
<dbReference type="GO" id="GO:0070530">
    <property type="term" value="F:K63-linked polyubiquitin modification-dependent protein binding"/>
    <property type="evidence" value="ECO:0007669"/>
    <property type="project" value="TreeGrafter"/>
</dbReference>
<dbReference type="GO" id="GO:0005737">
    <property type="term" value="C:cytoplasm"/>
    <property type="evidence" value="ECO:0007669"/>
    <property type="project" value="TreeGrafter"/>
</dbReference>
<dbReference type="PANTHER" id="PTHR31553">
    <property type="entry name" value="NF-KAPPA-B ESSENTIAL MODULATOR"/>
    <property type="match status" value="1"/>
</dbReference>
<evidence type="ECO:0008006" key="4">
    <source>
        <dbReference type="Google" id="ProtNLM"/>
    </source>
</evidence>
<feature type="coiled-coil region" evidence="1">
    <location>
        <begin position="12"/>
        <end position="53"/>
    </location>
</feature>
<sequence length="110" mass="13005">MDEKLDVYKADFEAERTAKETLKAENDKYSEDMQNLHRRNQQLQEEIEMLRENRDYVVYPSQRRHAPTTTSTPSSNGYPMKCPKCNFGFTTLQALENHVYRCIELDENLP</sequence>
<dbReference type="AlphaFoldDB" id="A0AAV8YEP8"/>
<name>A0AAV8YEP8_9CUCU</name>
<dbReference type="Proteomes" id="UP001162162">
    <property type="component" value="Unassembled WGS sequence"/>
</dbReference>
<dbReference type="Gene3D" id="1.20.5.990">
    <property type="entry name" value="Nemo cc2-lz domain - 1d5 darpin complex"/>
    <property type="match status" value="1"/>
</dbReference>